<evidence type="ECO:0000256" key="6">
    <source>
        <dbReference type="ARBA" id="ARBA00025809"/>
    </source>
</evidence>
<proteinExistence type="inferred from homology"/>
<dbReference type="PANTHER" id="PTHR46749">
    <property type="entry name" value="COMPLEX III ASSEMBLY FACTOR LYRM7"/>
    <property type="match status" value="1"/>
</dbReference>
<comment type="caution">
    <text evidence="11">The sequence shown here is derived from an EMBL/GenBank/DDBJ whole genome shotgun (WGS) entry which is preliminary data.</text>
</comment>
<dbReference type="InterPro" id="IPR050435">
    <property type="entry name" value="MZM1/LYRM7"/>
</dbReference>
<evidence type="ECO:0000256" key="8">
    <source>
        <dbReference type="ARBA" id="ARBA00031830"/>
    </source>
</evidence>
<evidence type="ECO:0000256" key="3">
    <source>
        <dbReference type="ARBA" id="ARBA00023128"/>
    </source>
</evidence>
<dbReference type="InterPro" id="IPR045298">
    <property type="entry name" value="Complex1_LYR_LYRM7"/>
</dbReference>
<feature type="region of interest" description="Disordered" evidence="9">
    <location>
        <begin position="102"/>
        <end position="128"/>
    </location>
</feature>
<accession>A0AAV7X5K5</accession>
<dbReference type="EMBL" id="JAPTSV010000014">
    <property type="protein sequence ID" value="KAJ1520931.1"/>
    <property type="molecule type" value="Genomic_DNA"/>
</dbReference>
<evidence type="ECO:0000256" key="4">
    <source>
        <dbReference type="ARBA" id="ARBA00023186"/>
    </source>
</evidence>
<dbReference type="Proteomes" id="UP001075354">
    <property type="component" value="Chromosome 14"/>
</dbReference>
<keyword evidence="12" id="KW-1185">Reference proteome</keyword>
<dbReference type="CDD" id="cd20267">
    <property type="entry name" value="Complex1_LYR_LYRM7"/>
    <property type="match status" value="1"/>
</dbReference>
<reference evidence="11" key="1">
    <citation type="submission" date="2022-12" db="EMBL/GenBank/DDBJ databases">
        <title>Chromosome-level genome assembly of the bean flower thrips Megalurothrips usitatus.</title>
        <authorList>
            <person name="Ma L."/>
            <person name="Liu Q."/>
            <person name="Li H."/>
            <person name="Cai W."/>
        </authorList>
    </citation>
    <scope>NUCLEOTIDE SEQUENCE</scope>
    <source>
        <strain evidence="11">Cailab_2022a</strain>
    </source>
</reference>
<evidence type="ECO:0000313" key="12">
    <source>
        <dbReference type="Proteomes" id="UP001075354"/>
    </source>
</evidence>
<evidence type="ECO:0000256" key="1">
    <source>
        <dbReference type="ARBA" id="ARBA00004305"/>
    </source>
</evidence>
<dbReference type="GO" id="GO:0005759">
    <property type="term" value="C:mitochondrial matrix"/>
    <property type="evidence" value="ECO:0007669"/>
    <property type="project" value="UniProtKB-SubCell"/>
</dbReference>
<keyword evidence="3" id="KW-0496">Mitochondrion</keyword>
<name>A0AAV7X5K5_9NEOP</name>
<gene>
    <name evidence="11" type="ORF">ONE63_004009</name>
</gene>
<evidence type="ECO:0000259" key="10">
    <source>
        <dbReference type="Pfam" id="PF05347"/>
    </source>
</evidence>
<protein>
    <recommendedName>
        <fullName evidence="7">Complex III assembly factor LYRM7</fullName>
    </recommendedName>
    <alternativeName>
        <fullName evidence="8">LYR motif-containing protein 7</fullName>
    </alternativeName>
</protein>
<sequence length="128" mass="14457">MASKVLRSEVLAAFRKLHKTRQSVFRDDIRALTAARQKINEEFRKNIAVTDESAIKELVDFANAVEHEMRTTIIQAVEVEPGKYQARITKDTALMENVEFDVNKIPDGPTRKRKGPCCQDPGQSANQS</sequence>
<feature type="domain" description="Complex 1 LYR protein" evidence="10">
    <location>
        <begin position="9"/>
        <end position="60"/>
    </location>
</feature>
<keyword evidence="4" id="KW-0143">Chaperone</keyword>
<dbReference type="InterPro" id="IPR008011">
    <property type="entry name" value="Complex1_LYR_dom"/>
</dbReference>
<dbReference type="AlphaFoldDB" id="A0AAV7X5K5"/>
<dbReference type="Pfam" id="PF05347">
    <property type="entry name" value="Complex1_LYR"/>
    <property type="match status" value="1"/>
</dbReference>
<dbReference type="GO" id="GO:0044183">
    <property type="term" value="F:protein folding chaperone"/>
    <property type="evidence" value="ECO:0007669"/>
    <property type="project" value="TreeGrafter"/>
</dbReference>
<evidence type="ECO:0000256" key="2">
    <source>
        <dbReference type="ARBA" id="ARBA00009508"/>
    </source>
</evidence>
<organism evidence="11 12">
    <name type="scientific">Megalurothrips usitatus</name>
    <name type="common">bean blossom thrips</name>
    <dbReference type="NCBI Taxonomy" id="439358"/>
    <lineage>
        <taxon>Eukaryota</taxon>
        <taxon>Metazoa</taxon>
        <taxon>Ecdysozoa</taxon>
        <taxon>Arthropoda</taxon>
        <taxon>Hexapoda</taxon>
        <taxon>Insecta</taxon>
        <taxon>Pterygota</taxon>
        <taxon>Neoptera</taxon>
        <taxon>Paraneoptera</taxon>
        <taxon>Thysanoptera</taxon>
        <taxon>Terebrantia</taxon>
        <taxon>Thripoidea</taxon>
        <taxon>Thripidae</taxon>
        <taxon>Megalurothrips</taxon>
    </lineage>
</organism>
<evidence type="ECO:0000313" key="11">
    <source>
        <dbReference type="EMBL" id="KAJ1520931.1"/>
    </source>
</evidence>
<evidence type="ECO:0000256" key="9">
    <source>
        <dbReference type="SAM" id="MobiDB-lite"/>
    </source>
</evidence>
<comment type="subcellular location">
    <subcellularLocation>
        <location evidence="1">Mitochondrion matrix</location>
    </subcellularLocation>
</comment>
<comment type="function">
    <text evidence="5">Assembly factor required for Rieske Fe-S protein UQCRFS1 incorporation into the cytochrome b-c1 (CIII) complex. Functions as a chaperone, binding to this subunit within the mitochondrial matrix and stabilizing it prior to its translocation and insertion into the late CIII dimeric intermediate within the mitochondrial inner membrane.</text>
</comment>
<dbReference type="PANTHER" id="PTHR46749:SF1">
    <property type="entry name" value="COMPLEX III ASSEMBLY FACTOR LYRM7"/>
    <property type="match status" value="1"/>
</dbReference>
<evidence type="ECO:0000256" key="5">
    <source>
        <dbReference type="ARBA" id="ARBA00025430"/>
    </source>
</evidence>
<comment type="similarity">
    <text evidence="2">Belongs to the complex I LYR family.</text>
</comment>
<evidence type="ECO:0000256" key="7">
    <source>
        <dbReference type="ARBA" id="ARBA00026165"/>
    </source>
</evidence>
<dbReference type="GO" id="GO:0034551">
    <property type="term" value="P:mitochondrial respiratory chain complex III assembly"/>
    <property type="evidence" value="ECO:0007669"/>
    <property type="project" value="InterPro"/>
</dbReference>
<comment type="subunit">
    <text evidence="6">Interacts with UQCRFS1.</text>
</comment>